<reference evidence="3" key="1">
    <citation type="submission" date="2017-04" db="EMBL/GenBank/DDBJ databases">
        <authorList>
            <person name="Varghese N."/>
            <person name="Submissions S."/>
        </authorList>
    </citation>
    <scope>NUCLEOTIDE SEQUENCE [LARGE SCALE GENOMIC DNA]</scope>
    <source>
        <strain evidence="3">DSM 9293</strain>
    </source>
</reference>
<gene>
    <name evidence="2" type="ORF">SAMN00768000_2985</name>
</gene>
<evidence type="ECO:0000313" key="3">
    <source>
        <dbReference type="Proteomes" id="UP000192660"/>
    </source>
</evidence>
<proteinExistence type="predicted"/>
<sequence>MRWCNIGLIVFGAVIGFDVLAMDPLHLLSYVILGLVISAAITVLSIMAIMDKKPLMSRSLWRAALGALWMVSPLYIGFVRSPSMTIVTVMAGIDVISVALWQSLRLSHHRKQDFTENAA</sequence>
<evidence type="ECO:0000256" key="1">
    <source>
        <dbReference type="SAM" id="Phobius"/>
    </source>
</evidence>
<dbReference type="EMBL" id="FWWY01000001">
    <property type="protein sequence ID" value="SMC06722.1"/>
    <property type="molecule type" value="Genomic_DNA"/>
</dbReference>
<dbReference type="AlphaFoldDB" id="A0A1W1WKL1"/>
<keyword evidence="1" id="KW-1133">Transmembrane helix</keyword>
<keyword evidence="1" id="KW-0812">Transmembrane</keyword>
<feature type="transmembrane region" description="Helical" evidence="1">
    <location>
        <begin position="84"/>
        <end position="101"/>
    </location>
</feature>
<dbReference type="Proteomes" id="UP000192660">
    <property type="component" value="Unassembled WGS sequence"/>
</dbReference>
<name>A0A1W1WKL1_SULTA</name>
<organism evidence="2 3">
    <name type="scientific">Sulfobacillus thermosulfidooxidans (strain DSM 9293 / VKM B-1269 / AT-1)</name>
    <dbReference type="NCBI Taxonomy" id="929705"/>
    <lineage>
        <taxon>Bacteria</taxon>
        <taxon>Bacillati</taxon>
        <taxon>Bacillota</taxon>
        <taxon>Clostridia</taxon>
        <taxon>Eubacteriales</taxon>
        <taxon>Clostridiales Family XVII. Incertae Sedis</taxon>
        <taxon>Sulfobacillus</taxon>
    </lineage>
</organism>
<keyword evidence="3" id="KW-1185">Reference proteome</keyword>
<feature type="transmembrane region" description="Helical" evidence="1">
    <location>
        <begin position="60"/>
        <end position="78"/>
    </location>
</feature>
<protein>
    <submittedName>
        <fullName evidence="2">Uncharacterized protein</fullName>
    </submittedName>
</protein>
<evidence type="ECO:0000313" key="2">
    <source>
        <dbReference type="EMBL" id="SMC06722.1"/>
    </source>
</evidence>
<dbReference type="RefSeq" id="WP_020372986.1">
    <property type="nucleotide sequence ID" value="NZ_FWWY01000001.1"/>
</dbReference>
<dbReference type="STRING" id="28034.BFX07_10640"/>
<keyword evidence="1" id="KW-0472">Membrane</keyword>
<accession>A0A1W1WKL1</accession>
<feature type="transmembrane region" description="Helical" evidence="1">
    <location>
        <begin position="31"/>
        <end position="48"/>
    </location>
</feature>
<dbReference type="OrthoDB" id="9869857at2"/>